<feature type="region of interest" description="Disordered" evidence="1">
    <location>
        <begin position="42"/>
        <end position="66"/>
    </location>
</feature>
<gene>
    <name evidence="2" type="ORF">M0R45_029312</name>
</gene>
<reference evidence="2 3" key="1">
    <citation type="journal article" date="2023" name="G3 (Bethesda)">
        <title>A chromosome-length genome assembly and annotation of blackberry (Rubus argutus, cv. 'Hillquist').</title>
        <authorList>
            <person name="Bruna T."/>
            <person name="Aryal R."/>
            <person name="Dudchenko O."/>
            <person name="Sargent D.J."/>
            <person name="Mead D."/>
            <person name="Buti M."/>
            <person name="Cavallini A."/>
            <person name="Hytonen T."/>
            <person name="Andres J."/>
            <person name="Pham M."/>
            <person name="Weisz D."/>
            <person name="Mascagni F."/>
            <person name="Usai G."/>
            <person name="Natali L."/>
            <person name="Bassil N."/>
            <person name="Fernandez G.E."/>
            <person name="Lomsadze A."/>
            <person name="Armour M."/>
            <person name="Olukolu B."/>
            <person name="Poorten T."/>
            <person name="Britton C."/>
            <person name="Davik J."/>
            <person name="Ashrafi H."/>
            <person name="Aiden E.L."/>
            <person name="Borodovsky M."/>
            <person name="Worthington M."/>
        </authorList>
    </citation>
    <scope>NUCLEOTIDE SEQUENCE [LARGE SCALE GENOMIC DNA]</scope>
    <source>
        <strain evidence="2">PI 553951</strain>
    </source>
</reference>
<dbReference type="AlphaFoldDB" id="A0AAW1WA69"/>
<accession>A0AAW1WA69</accession>
<dbReference type="EMBL" id="JBEDUW010000006">
    <property type="protein sequence ID" value="KAK9920766.1"/>
    <property type="molecule type" value="Genomic_DNA"/>
</dbReference>
<sequence length="126" mass="13587">MEIWGGDQNIIEGDPFAVGAENQTCVVVESGEGGVELELEESFERQGSDGVDVAPDGVGRDEPAQEGGVAWAKWAKWAKPLKEREVMMESEQRDWAGGVIMDKKATRSSKMEMVIGFAILGEVGGD</sequence>
<comment type="caution">
    <text evidence="2">The sequence shown here is derived from an EMBL/GenBank/DDBJ whole genome shotgun (WGS) entry which is preliminary data.</text>
</comment>
<protein>
    <submittedName>
        <fullName evidence="2">Uncharacterized protein</fullName>
    </submittedName>
</protein>
<name>A0AAW1WA69_RUBAR</name>
<proteinExistence type="predicted"/>
<evidence type="ECO:0000313" key="3">
    <source>
        <dbReference type="Proteomes" id="UP001457282"/>
    </source>
</evidence>
<evidence type="ECO:0000313" key="2">
    <source>
        <dbReference type="EMBL" id="KAK9920766.1"/>
    </source>
</evidence>
<dbReference type="Proteomes" id="UP001457282">
    <property type="component" value="Unassembled WGS sequence"/>
</dbReference>
<organism evidence="2 3">
    <name type="scientific">Rubus argutus</name>
    <name type="common">Southern blackberry</name>
    <dbReference type="NCBI Taxonomy" id="59490"/>
    <lineage>
        <taxon>Eukaryota</taxon>
        <taxon>Viridiplantae</taxon>
        <taxon>Streptophyta</taxon>
        <taxon>Embryophyta</taxon>
        <taxon>Tracheophyta</taxon>
        <taxon>Spermatophyta</taxon>
        <taxon>Magnoliopsida</taxon>
        <taxon>eudicotyledons</taxon>
        <taxon>Gunneridae</taxon>
        <taxon>Pentapetalae</taxon>
        <taxon>rosids</taxon>
        <taxon>fabids</taxon>
        <taxon>Rosales</taxon>
        <taxon>Rosaceae</taxon>
        <taxon>Rosoideae</taxon>
        <taxon>Rosoideae incertae sedis</taxon>
        <taxon>Rubus</taxon>
    </lineage>
</organism>
<evidence type="ECO:0000256" key="1">
    <source>
        <dbReference type="SAM" id="MobiDB-lite"/>
    </source>
</evidence>
<keyword evidence="3" id="KW-1185">Reference proteome</keyword>